<reference evidence="6 7" key="1">
    <citation type="submission" date="2019-11" db="EMBL/GenBank/DDBJ databases">
        <title>Draft Genome Sequence of Plant Growth-Promoting Rhizosphere-Associated Bacteria.</title>
        <authorList>
            <person name="Vasilyev I.Y."/>
            <person name="Radchenko V."/>
            <person name="Ilnitskaya E.V."/>
        </authorList>
    </citation>
    <scope>NUCLEOTIDE SEQUENCE [LARGE SCALE GENOMIC DNA]</scope>
    <source>
        <strain evidence="6 7">VRA_MhP_f</strain>
    </source>
</reference>
<dbReference type="SUPFAM" id="SSF56281">
    <property type="entry name" value="Metallo-hydrolase/oxidoreductase"/>
    <property type="match status" value="1"/>
</dbReference>
<dbReference type="InterPro" id="IPR036866">
    <property type="entry name" value="RibonucZ/Hydroxyglut_hydro"/>
</dbReference>
<evidence type="ECO:0000256" key="3">
    <source>
        <dbReference type="ARBA" id="ARBA00022801"/>
    </source>
</evidence>
<dbReference type="AlphaFoldDB" id="A0A7X2MRD1"/>
<proteinExistence type="inferred from homology"/>
<evidence type="ECO:0000259" key="5">
    <source>
        <dbReference type="Pfam" id="PF00753"/>
    </source>
</evidence>
<comment type="similarity">
    <text evidence="1">Belongs to the metallo-beta-lactamase superfamily.</text>
</comment>
<evidence type="ECO:0000313" key="7">
    <source>
        <dbReference type="Proteomes" id="UP000461948"/>
    </source>
</evidence>
<gene>
    <name evidence="6" type="ORF">GKC49_23650</name>
</gene>
<dbReference type="EMBL" id="WKLC01001495">
    <property type="protein sequence ID" value="MSE17983.1"/>
    <property type="molecule type" value="Genomic_DNA"/>
</dbReference>
<dbReference type="PANTHER" id="PTHR42978">
    <property type="entry name" value="QUORUM-QUENCHING LACTONASE YTNP-RELATED-RELATED"/>
    <property type="match status" value="1"/>
</dbReference>
<dbReference type="Pfam" id="PF00753">
    <property type="entry name" value="Lactamase_B"/>
    <property type="match status" value="1"/>
</dbReference>
<organism evidence="6 7">
    <name type="scientific">Enterobacter agglomerans</name>
    <name type="common">Erwinia herbicola</name>
    <name type="synonym">Pantoea agglomerans</name>
    <dbReference type="NCBI Taxonomy" id="549"/>
    <lineage>
        <taxon>Bacteria</taxon>
        <taxon>Pseudomonadati</taxon>
        <taxon>Pseudomonadota</taxon>
        <taxon>Gammaproteobacteria</taxon>
        <taxon>Enterobacterales</taxon>
        <taxon>Erwiniaceae</taxon>
        <taxon>Pantoea</taxon>
        <taxon>Pantoea agglomerans group</taxon>
    </lineage>
</organism>
<keyword evidence="4" id="KW-0862">Zinc</keyword>
<feature type="non-terminal residue" evidence="6">
    <location>
        <position position="131"/>
    </location>
</feature>
<protein>
    <submittedName>
        <fullName evidence="6">MBL fold metallo-hydrolase</fullName>
    </submittedName>
</protein>
<dbReference type="Proteomes" id="UP000461948">
    <property type="component" value="Unassembled WGS sequence"/>
</dbReference>
<sequence length="131" mass="14608">MKIHHLNCGCMCPLGGAFYDGFSKGLKAHLVCHCLLIETDRDGLVLVDTGFGRQDIHTPGSRLSGFFRALNNIQRRDELTALSQVTSLGFRAEDVRHIILTHLDFDHAGGLTDFPQARIHLMQQEVDTAHQ</sequence>
<name>A0A7X2MRD1_ENTAG</name>
<keyword evidence="2" id="KW-0479">Metal-binding</keyword>
<feature type="domain" description="Metallo-beta-lactamase" evidence="5">
    <location>
        <begin position="31"/>
        <end position="118"/>
    </location>
</feature>
<evidence type="ECO:0000256" key="1">
    <source>
        <dbReference type="ARBA" id="ARBA00007749"/>
    </source>
</evidence>
<dbReference type="PANTHER" id="PTHR42978:SF3">
    <property type="entry name" value="BLR3078 PROTEIN"/>
    <property type="match status" value="1"/>
</dbReference>
<comment type="caution">
    <text evidence="6">The sequence shown here is derived from an EMBL/GenBank/DDBJ whole genome shotgun (WGS) entry which is preliminary data.</text>
</comment>
<accession>A0A7X2MRD1</accession>
<evidence type="ECO:0000256" key="4">
    <source>
        <dbReference type="ARBA" id="ARBA00022833"/>
    </source>
</evidence>
<dbReference type="InterPro" id="IPR001279">
    <property type="entry name" value="Metallo-B-lactamas"/>
</dbReference>
<evidence type="ECO:0000313" key="6">
    <source>
        <dbReference type="EMBL" id="MSE17983.1"/>
    </source>
</evidence>
<dbReference type="GO" id="GO:0046872">
    <property type="term" value="F:metal ion binding"/>
    <property type="evidence" value="ECO:0007669"/>
    <property type="project" value="UniProtKB-KW"/>
</dbReference>
<keyword evidence="3 6" id="KW-0378">Hydrolase</keyword>
<dbReference type="Gene3D" id="3.60.15.10">
    <property type="entry name" value="Ribonuclease Z/Hydroxyacylglutathione hydrolase-like"/>
    <property type="match status" value="1"/>
</dbReference>
<evidence type="ECO:0000256" key="2">
    <source>
        <dbReference type="ARBA" id="ARBA00022723"/>
    </source>
</evidence>
<dbReference type="InterPro" id="IPR051013">
    <property type="entry name" value="MBL_superfamily_lactonases"/>
</dbReference>
<dbReference type="GO" id="GO:0016787">
    <property type="term" value="F:hydrolase activity"/>
    <property type="evidence" value="ECO:0007669"/>
    <property type="project" value="UniProtKB-KW"/>
</dbReference>